<dbReference type="EMBL" id="BK015870">
    <property type="protein sequence ID" value="DAD70715.1"/>
    <property type="molecule type" value="Genomic_DNA"/>
</dbReference>
<proteinExistence type="predicted"/>
<protein>
    <submittedName>
        <fullName evidence="1">Surface glycoprotein</fullName>
    </submittedName>
</protein>
<reference evidence="1" key="1">
    <citation type="journal article" date="2021" name="Proc. Natl. Acad. Sci. U.S.A.">
        <title>A Catalog of Tens of Thousands of Viruses from Human Metagenomes Reveals Hidden Associations with Chronic Diseases.</title>
        <authorList>
            <person name="Tisza M.J."/>
            <person name="Buck C.B."/>
        </authorList>
    </citation>
    <scope>NUCLEOTIDE SEQUENCE</scope>
    <source>
        <strain evidence="1">CtKcB20</strain>
    </source>
</reference>
<evidence type="ECO:0000313" key="1">
    <source>
        <dbReference type="EMBL" id="DAD70715.1"/>
    </source>
</evidence>
<accession>A0A8S5LLH3</accession>
<organism evidence="1">
    <name type="scientific">Siphoviridae sp. ctKcB20</name>
    <dbReference type="NCBI Taxonomy" id="2827568"/>
    <lineage>
        <taxon>Viruses</taxon>
        <taxon>Duplodnaviria</taxon>
        <taxon>Heunggongvirae</taxon>
        <taxon>Uroviricota</taxon>
        <taxon>Caudoviricetes</taxon>
    </lineage>
</organism>
<sequence>MEKSPLKAIRQHCLECSCGSAYEVKNCVIHDCELYPFRLGNNPFRTRSMTDEQKQAASERLKFARLAKKELTNNEENSD</sequence>
<name>A0A8S5LLH3_9CAUD</name>